<dbReference type="EMBL" id="GBRH01267670">
    <property type="protein sequence ID" value="JAD30225.1"/>
    <property type="molecule type" value="Transcribed_RNA"/>
</dbReference>
<sequence length="31" mass="3733">MMRIVLTCRSGPSLHDVNIWDLRESFLYHNE</sequence>
<evidence type="ECO:0000313" key="1">
    <source>
        <dbReference type="EMBL" id="JAD30225.1"/>
    </source>
</evidence>
<accession>A0A0A8Z0G0</accession>
<organism evidence="1">
    <name type="scientific">Arundo donax</name>
    <name type="common">Giant reed</name>
    <name type="synonym">Donax arundinaceus</name>
    <dbReference type="NCBI Taxonomy" id="35708"/>
    <lineage>
        <taxon>Eukaryota</taxon>
        <taxon>Viridiplantae</taxon>
        <taxon>Streptophyta</taxon>
        <taxon>Embryophyta</taxon>
        <taxon>Tracheophyta</taxon>
        <taxon>Spermatophyta</taxon>
        <taxon>Magnoliopsida</taxon>
        <taxon>Liliopsida</taxon>
        <taxon>Poales</taxon>
        <taxon>Poaceae</taxon>
        <taxon>PACMAD clade</taxon>
        <taxon>Arundinoideae</taxon>
        <taxon>Arundineae</taxon>
        <taxon>Arundo</taxon>
    </lineage>
</organism>
<name>A0A0A8Z0G0_ARUDO</name>
<dbReference type="AlphaFoldDB" id="A0A0A8Z0G0"/>
<reference evidence="1" key="1">
    <citation type="submission" date="2014-09" db="EMBL/GenBank/DDBJ databases">
        <authorList>
            <person name="Magalhaes I.L.F."/>
            <person name="Oliveira U."/>
            <person name="Santos F.R."/>
            <person name="Vidigal T.H.D.A."/>
            <person name="Brescovit A.D."/>
            <person name="Santos A.J."/>
        </authorList>
    </citation>
    <scope>NUCLEOTIDE SEQUENCE</scope>
    <source>
        <tissue evidence="1">Shoot tissue taken approximately 20 cm above the soil surface</tissue>
    </source>
</reference>
<proteinExistence type="predicted"/>
<reference evidence="1" key="2">
    <citation type="journal article" date="2015" name="Data Brief">
        <title>Shoot transcriptome of the giant reed, Arundo donax.</title>
        <authorList>
            <person name="Barrero R.A."/>
            <person name="Guerrero F.D."/>
            <person name="Moolhuijzen P."/>
            <person name="Goolsby J.A."/>
            <person name="Tidwell J."/>
            <person name="Bellgard S.E."/>
            <person name="Bellgard M.I."/>
        </authorList>
    </citation>
    <scope>NUCLEOTIDE SEQUENCE</scope>
    <source>
        <tissue evidence="1">Shoot tissue taken approximately 20 cm above the soil surface</tissue>
    </source>
</reference>
<protein>
    <submittedName>
        <fullName evidence="1">Uncharacterized protein</fullName>
    </submittedName>
</protein>